<accession>A0A133KG90</accession>
<dbReference type="AlphaFoldDB" id="A0A133KG90"/>
<evidence type="ECO:0000256" key="2">
    <source>
        <dbReference type="SAM" id="Phobius"/>
    </source>
</evidence>
<feature type="transmembrane region" description="Helical" evidence="2">
    <location>
        <begin position="90"/>
        <end position="108"/>
    </location>
</feature>
<protein>
    <submittedName>
        <fullName evidence="3">Uncharacterized protein</fullName>
    </submittedName>
</protein>
<gene>
    <name evidence="3" type="ORF">HMPREF3200_00568</name>
</gene>
<proteinExistence type="predicted"/>
<evidence type="ECO:0000313" key="4">
    <source>
        <dbReference type="Proteomes" id="UP000070383"/>
    </source>
</evidence>
<dbReference type="RefSeq" id="WP_060929119.1">
    <property type="nucleotide sequence ID" value="NZ_KQ955265.1"/>
</dbReference>
<evidence type="ECO:0000256" key="1">
    <source>
        <dbReference type="SAM" id="MobiDB-lite"/>
    </source>
</evidence>
<keyword evidence="2" id="KW-0812">Transmembrane</keyword>
<feature type="transmembrane region" description="Helical" evidence="2">
    <location>
        <begin position="114"/>
        <end position="132"/>
    </location>
</feature>
<sequence>MKTTTRLLTFIGGLFRSVITILFLFATIFAGFVDKKLLSGFLDIVGFSPISLGFVKPIAIIILICGFFLNFKVTRNIFQSGKTGEKFLSNIFFACFFIIIDLLILLFIRERLIYIPLVLNALIILASIMGIYNKSRGAYHSGNSDEEMKKIQDANKEKIKEKKIDINKAPKLRKIEATSKRNTLANSEDEPKLYSLNFASEKKEEAKLDNAKEDSNPSKEEKSTLTINKLEEKSSNENIIEEEKKDE</sequence>
<reference evidence="4" key="1">
    <citation type="submission" date="2016-01" db="EMBL/GenBank/DDBJ databases">
        <authorList>
            <person name="Mitreva M."/>
            <person name="Pepin K.H."/>
            <person name="Mihindukulasuriya K.A."/>
            <person name="Fulton R."/>
            <person name="Fronick C."/>
            <person name="O'Laughlin M."/>
            <person name="Miner T."/>
            <person name="Herter B."/>
            <person name="Rosa B.A."/>
            <person name="Cordes M."/>
            <person name="Tomlinson C."/>
            <person name="Wollam A."/>
            <person name="Palsikar V.B."/>
            <person name="Mardis E.R."/>
            <person name="Wilson R.K."/>
        </authorList>
    </citation>
    <scope>NUCLEOTIDE SEQUENCE [LARGE SCALE GENOMIC DNA]</scope>
    <source>
        <strain evidence="4">MJR8151</strain>
    </source>
</reference>
<feature type="transmembrane region" description="Helical" evidence="2">
    <location>
        <begin position="44"/>
        <end position="69"/>
    </location>
</feature>
<dbReference type="PATRIC" id="fig|33036.3.peg.566"/>
<feature type="transmembrane region" description="Helical" evidence="2">
    <location>
        <begin position="7"/>
        <end position="32"/>
    </location>
</feature>
<keyword evidence="4" id="KW-1185">Reference proteome</keyword>
<dbReference type="EMBL" id="LRPM01000022">
    <property type="protein sequence ID" value="KWZ78557.1"/>
    <property type="molecule type" value="Genomic_DNA"/>
</dbReference>
<keyword evidence="2" id="KW-0472">Membrane</keyword>
<dbReference type="Proteomes" id="UP000070383">
    <property type="component" value="Unassembled WGS sequence"/>
</dbReference>
<evidence type="ECO:0000313" key="3">
    <source>
        <dbReference type="EMBL" id="KWZ78557.1"/>
    </source>
</evidence>
<keyword evidence="2" id="KW-1133">Transmembrane helix</keyword>
<organism evidence="3 4">
    <name type="scientific">Anaerococcus tetradius</name>
    <dbReference type="NCBI Taxonomy" id="33036"/>
    <lineage>
        <taxon>Bacteria</taxon>
        <taxon>Bacillati</taxon>
        <taxon>Bacillota</taxon>
        <taxon>Tissierellia</taxon>
        <taxon>Tissierellales</taxon>
        <taxon>Peptoniphilaceae</taxon>
        <taxon>Anaerococcus</taxon>
    </lineage>
</organism>
<dbReference type="OrthoDB" id="1690260at2"/>
<comment type="caution">
    <text evidence="3">The sequence shown here is derived from an EMBL/GenBank/DDBJ whole genome shotgun (WGS) entry which is preliminary data.</text>
</comment>
<feature type="region of interest" description="Disordered" evidence="1">
    <location>
        <begin position="205"/>
        <end position="247"/>
    </location>
</feature>
<dbReference type="STRING" id="33036.HMPREF3200_00568"/>
<name>A0A133KG90_9FIRM</name>